<keyword evidence="4" id="KW-1185">Reference proteome</keyword>
<dbReference type="PANTHER" id="PTHR43649">
    <property type="entry name" value="ARABINOSE-BINDING PROTEIN-RELATED"/>
    <property type="match status" value="1"/>
</dbReference>
<evidence type="ECO:0000313" key="4">
    <source>
        <dbReference type="Proteomes" id="UP001519290"/>
    </source>
</evidence>
<dbReference type="RefSeq" id="WP_209899788.1">
    <property type="nucleotide sequence ID" value="NZ_BAAAJW010000004.1"/>
</dbReference>
<dbReference type="SUPFAM" id="SSF53850">
    <property type="entry name" value="Periplasmic binding protein-like II"/>
    <property type="match status" value="1"/>
</dbReference>
<feature type="region of interest" description="Disordered" evidence="1">
    <location>
        <begin position="29"/>
        <end position="54"/>
    </location>
</feature>
<keyword evidence="2" id="KW-0732">Signal</keyword>
<feature type="signal peptide" evidence="2">
    <location>
        <begin position="1"/>
        <end position="24"/>
    </location>
</feature>
<feature type="chain" id="PRO_5045876222" evidence="2">
    <location>
        <begin position="25"/>
        <end position="445"/>
    </location>
</feature>
<evidence type="ECO:0000256" key="1">
    <source>
        <dbReference type="SAM" id="MobiDB-lite"/>
    </source>
</evidence>
<feature type="compositionally biased region" description="Gly residues" evidence="1">
    <location>
        <begin position="29"/>
        <end position="46"/>
    </location>
</feature>
<dbReference type="Gene3D" id="3.40.190.10">
    <property type="entry name" value="Periplasmic binding protein-like II"/>
    <property type="match status" value="2"/>
</dbReference>
<accession>A0ABS4WXW0</accession>
<dbReference type="EMBL" id="JAGIOD010000001">
    <property type="protein sequence ID" value="MBP2380988.1"/>
    <property type="molecule type" value="Genomic_DNA"/>
</dbReference>
<evidence type="ECO:0000313" key="3">
    <source>
        <dbReference type="EMBL" id="MBP2380988.1"/>
    </source>
</evidence>
<protein>
    <submittedName>
        <fullName evidence="3">Raffinose/stachyose/melibiose transport system substrate-binding protein</fullName>
    </submittedName>
</protein>
<dbReference type="InterPro" id="IPR006059">
    <property type="entry name" value="SBP"/>
</dbReference>
<name>A0ABS4WXW0_9MICO</name>
<dbReference type="PROSITE" id="PS51257">
    <property type="entry name" value="PROKAR_LIPOPROTEIN"/>
    <property type="match status" value="1"/>
</dbReference>
<dbReference type="Proteomes" id="UP001519290">
    <property type="component" value="Unassembled WGS sequence"/>
</dbReference>
<reference evidence="3 4" key="1">
    <citation type="submission" date="2021-03" db="EMBL/GenBank/DDBJ databases">
        <title>Sequencing the genomes of 1000 actinobacteria strains.</title>
        <authorList>
            <person name="Klenk H.-P."/>
        </authorList>
    </citation>
    <scope>NUCLEOTIDE SEQUENCE [LARGE SCALE GENOMIC DNA]</scope>
    <source>
        <strain evidence="3 4">DSM 14566</strain>
    </source>
</reference>
<gene>
    <name evidence="3" type="ORF">JOF43_000945</name>
</gene>
<dbReference type="InterPro" id="IPR050490">
    <property type="entry name" value="Bact_solute-bd_prot1"/>
</dbReference>
<dbReference type="PROSITE" id="PS51318">
    <property type="entry name" value="TAT"/>
    <property type="match status" value="1"/>
</dbReference>
<dbReference type="InterPro" id="IPR006311">
    <property type="entry name" value="TAT_signal"/>
</dbReference>
<comment type="caution">
    <text evidence="3">The sequence shown here is derived from an EMBL/GenBank/DDBJ whole genome shotgun (WGS) entry which is preliminary data.</text>
</comment>
<dbReference type="Pfam" id="PF01547">
    <property type="entry name" value="SBP_bac_1"/>
    <property type="match status" value="1"/>
</dbReference>
<organism evidence="3 4">
    <name type="scientific">Brachybacterium sacelli</name>
    <dbReference type="NCBI Taxonomy" id="173364"/>
    <lineage>
        <taxon>Bacteria</taxon>
        <taxon>Bacillati</taxon>
        <taxon>Actinomycetota</taxon>
        <taxon>Actinomycetes</taxon>
        <taxon>Micrococcales</taxon>
        <taxon>Dermabacteraceae</taxon>
        <taxon>Brachybacterium</taxon>
    </lineage>
</organism>
<evidence type="ECO:0000256" key="2">
    <source>
        <dbReference type="SAM" id="SignalP"/>
    </source>
</evidence>
<dbReference type="PANTHER" id="PTHR43649:SF14">
    <property type="entry name" value="BLR3389 PROTEIN"/>
    <property type="match status" value="1"/>
</dbReference>
<sequence>MKNPQLSRRSLLGASAGASALTLAACGTSGPGGSGGSGEGGGGGGATYWDLSGEPGESITQGAVDAFNELDQGTVDLTFFQNDAYKQKIRTAIGAGQAPTIVYGWGGGGLRTYAEAQQVEDLTSFFEENAEVKDRFVKSVWGAATVEDKIYAIPNESTQPIILFNNRTVLEDIGAEPPTTWEDLMSTIEKANSAGIAPISLAGQSRWTSMMWLEYLLDRIGGPEVFERIAAGEEDAWLDDAVVEMGTKVEELIAAKAFVDGFESMAADSNSDQALLWTDQAALMLQGGWTYGSMKTSGNGFVQDGRLGYDPFPTIEGGNGDLANLVGNPAGYLSISSDASDEEKEVAKAYFTDGVMTDAVAEAIIDTGGIPVVTGQDEAMAASEDADYLQWVYSGTQEAPAFTQSWDQALQPTVAEALLVNIEQLFLGSITPEQFAETMNTETAG</sequence>
<proteinExistence type="predicted"/>